<protein>
    <recommendedName>
        <fullName evidence="1">Amine oxidase domain-containing protein</fullName>
    </recommendedName>
</protein>
<dbReference type="InterPro" id="IPR050281">
    <property type="entry name" value="Flavin_monoamine_oxidase"/>
</dbReference>
<dbReference type="PANTHER" id="PTHR10742:SF313">
    <property type="entry name" value="AMINE OXIDASE"/>
    <property type="match status" value="1"/>
</dbReference>
<dbReference type="Gene3D" id="3.50.50.60">
    <property type="entry name" value="FAD/NAD(P)-binding domain"/>
    <property type="match status" value="1"/>
</dbReference>
<feature type="domain" description="Amine oxidase" evidence="1">
    <location>
        <begin position="44"/>
        <end position="145"/>
    </location>
</feature>
<dbReference type="EMBL" id="CAXAMN010021540">
    <property type="protein sequence ID" value="CAK9060692.1"/>
    <property type="molecule type" value="Genomic_DNA"/>
</dbReference>
<dbReference type="InterPro" id="IPR036188">
    <property type="entry name" value="FAD/NAD-bd_sf"/>
</dbReference>
<proteinExistence type="predicted"/>
<gene>
    <name evidence="2" type="ORF">CCMP2556_LOCUS29857</name>
</gene>
<evidence type="ECO:0000313" key="2">
    <source>
        <dbReference type="EMBL" id="CAK9060692.1"/>
    </source>
</evidence>
<dbReference type="PANTHER" id="PTHR10742">
    <property type="entry name" value="FLAVIN MONOAMINE OXIDASE"/>
    <property type="match status" value="1"/>
</dbReference>
<reference evidence="2 3" key="1">
    <citation type="submission" date="2024-02" db="EMBL/GenBank/DDBJ databases">
        <authorList>
            <person name="Chen Y."/>
            <person name="Shah S."/>
            <person name="Dougan E. K."/>
            <person name="Thang M."/>
            <person name="Chan C."/>
        </authorList>
    </citation>
    <scope>NUCLEOTIDE SEQUENCE [LARGE SCALE GENOMIC DNA]</scope>
</reference>
<dbReference type="Pfam" id="PF01593">
    <property type="entry name" value="Amino_oxidase"/>
    <property type="match status" value="1"/>
</dbReference>
<organism evidence="2 3">
    <name type="scientific">Durusdinium trenchii</name>
    <dbReference type="NCBI Taxonomy" id="1381693"/>
    <lineage>
        <taxon>Eukaryota</taxon>
        <taxon>Sar</taxon>
        <taxon>Alveolata</taxon>
        <taxon>Dinophyceae</taxon>
        <taxon>Suessiales</taxon>
        <taxon>Symbiodiniaceae</taxon>
        <taxon>Durusdinium</taxon>
    </lineage>
</organism>
<evidence type="ECO:0000259" key="1">
    <source>
        <dbReference type="Pfam" id="PF01593"/>
    </source>
</evidence>
<accession>A0ABP0NCS0</accession>
<keyword evidence="3" id="KW-1185">Reference proteome</keyword>
<evidence type="ECO:0000313" key="3">
    <source>
        <dbReference type="Proteomes" id="UP001642484"/>
    </source>
</evidence>
<dbReference type="InterPro" id="IPR002937">
    <property type="entry name" value="Amino_oxidase"/>
</dbReference>
<dbReference type="Proteomes" id="UP001642484">
    <property type="component" value="Unassembled WGS sequence"/>
</dbReference>
<dbReference type="SUPFAM" id="SSF51905">
    <property type="entry name" value="FAD/NAD(P)-binding domain"/>
    <property type="match status" value="1"/>
</dbReference>
<sequence>MFKCRLSSEHTASALYGAFFMATEASDVDDLVDVCIIGAGLAALTAAERLRSAGLRCTLLEGASAPGGRLRGRDFCGRWVEEGANWVQGLGQNPIWRRVQERGLQGRLEEDDAEVEGRMQLRSLGAAGPEDLTKEALKRFKAFEEAMDRVEEGDSDGEDLDLAHALAEGGWTPKDAMDLAVEYVEAPRRSP</sequence>
<comment type="caution">
    <text evidence="2">The sequence shown here is derived from an EMBL/GenBank/DDBJ whole genome shotgun (WGS) entry which is preliminary data.</text>
</comment>
<name>A0ABP0NCS0_9DINO</name>